<dbReference type="GO" id="GO:0006935">
    <property type="term" value="P:chemotaxis"/>
    <property type="evidence" value="ECO:0007669"/>
    <property type="project" value="InterPro"/>
</dbReference>
<dbReference type="GO" id="GO:0008984">
    <property type="term" value="F:protein-glutamate methylesterase activity"/>
    <property type="evidence" value="ECO:0007669"/>
    <property type="project" value="UniProtKB-EC"/>
</dbReference>
<organism evidence="6 7">
    <name type="scientific">Paraburkholderia phenoliruptrix</name>
    <dbReference type="NCBI Taxonomy" id="252970"/>
    <lineage>
        <taxon>Bacteria</taxon>
        <taxon>Pseudomonadati</taxon>
        <taxon>Pseudomonadota</taxon>
        <taxon>Betaproteobacteria</taxon>
        <taxon>Burkholderiales</taxon>
        <taxon>Burkholderiaceae</taxon>
        <taxon>Paraburkholderia</taxon>
    </lineage>
</organism>
<gene>
    <name evidence="6" type="primary">cheB_1</name>
    <name evidence="6" type="ORF">LMG22037_00068</name>
</gene>
<keyword evidence="1 6" id="KW-0378">Hydrolase</keyword>
<dbReference type="PANTHER" id="PTHR42872">
    <property type="entry name" value="PROTEIN-GLUTAMATE METHYLESTERASE/PROTEIN-GLUTAMINE GLUTAMINASE"/>
    <property type="match status" value="1"/>
</dbReference>
<dbReference type="GO" id="GO:0005737">
    <property type="term" value="C:cytoplasm"/>
    <property type="evidence" value="ECO:0007669"/>
    <property type="project" value="InterPro"/>
</dbReference>
<evidence type="ECO:0000256" key="3">
    <source>
        <dbReference type="ARBA" id="ARBA00048267"/>
    </source>
</evidence>
<dbReference type="AlphaFoldDB" id="A0A6J4ZPA8"/>
<dbReference type="InterPro" id="IPR000673">
    <property type="entry name" value="Sig_transdc_resp-reg_Me-estase"/>
</dbReference>
<feature type="domain" description="CheB-type methylesterase" evidence="5">
    <location>
        <begin position="1"/>
        <end position="107"/>
    </location>
</feature>
<dbReference type="PANTHER" id="PTHR42872:SF6">
    <property type="entry name" value="PROTEIN-GLUTAMATE METHYLESTERASE_PROTEIN-GLUTAMINE GLUTAMINASE"/>
    <property type="match status" value="1"/>
</dbReference>
<name>A0A6J4ZPA8_9BURK</name>
<dbReference type="Gene3D" id="3.40.50.180">
    <property type="entry name" value="Methylesterase CheB, C-terminal domain"/>
    <property type="match status" value="1"/>
</dbReference>
<evidence type="ECO:0000256" key="1">
    <source>
        <dbReference type="ARBA" id="ARBA00022801"/>
    </source>
</evidence>
<protein>
    <recommendedName>
        <fullName evidence="2">protein-glutamate methylesterase</fullName>
        <ecNumber evidence="2">3.1.1.61</ecNumber>
    </recommendedName>
</protein>
<dbReference type="SUPFAM" id="SSF52738">
    <property type="entry name" value="Methylesterase CheB, C-terminal domain"/>
    <property type="match status" value="1"/>
</dbReference>
<dbReference type="PROSITE" id="PS50122">
    <property type="entry name" value="CHEB"/>
    <property type="match status" value="1"/>
</dbReference>
<dbReference type="GO" id="GO:0000156">
    <property type="term" value="F:phosphorelay response regulator activity"/>
    <property type="evidence" value="ECO:0007669"/>
    <property type="project" value="InterPro"/>
</dbReference>
<reference evidence="6 7" key="1">
    <citation type="submission" date="2020-04" db="EMBL/GenBank/DDBJ databases">
        <authorList>
            <person name="De Canck E."/>
        </authorList>
    </citation>
    <scope>NUCLEOTIDE SEQUENCE [LARGE SCALE GENOMIC DNA]</scope>
    <source>
        <strain evidence="6 7">LMG 22037</strain>
    </source>
</reference>
<proteinExistence type="predicted"/>
<sequence>MLLDRGFIRLSHGPRENHTRPAIDPLFRSAAIAYGPAVVGVILTGQLDDGTAGLLAVKDRGGTAIVQEPSEATAPSMPESALAHVKVDYRCTLEEMASIFVDLANDDPVPTGEVQLDELIEVENRIAEGIFTVEDWWKIEKLSIPCGLNCPVCRSALYEIRDSRMLRFRCRAGHAYSVESLMAEQADCRETQLSGLFGALTEEATLARRVRDGPTYRERDKLREGLNAKIARIELESDQVCGWLRALTGLVQPDPDER</sequence>
<dbReference type="CDD" id="cd16433">
    <property type="entry name" value="CheB"/>
    <property type="match status" value="1"/>
</dbReference>
<dbReference type="InterPro" id="IPR035909">
    <property type="entry name" value="CheB_C"/>
</dbReference>
<comment type="caution">
    <text evidence="4">Lacks conserved residue(s) required for the propagation of feature annotation.</text>
</comment>
<dbReference type="EMBL" id="CADIKB010000001">
    <property type="protein sequence ID" value="CAB3638472.1"/>
    <property type="molecule type" value="Genomic_DNA"/>
</dbReference>
<evidence type="ECO:0000259" key="5">
    <source>
        <dbReference type="PROSITE" id="PS50122"/>
    </source>
</evidence>
<dbReference type="Proteomes" id="UP000494249">
    <property type="component" value="Unassembled WGS sequence"/>
</dbReference>
<accession>A0A6J4ZPA8</accession>
<comment type="catalytic activity">
    <reaction evidence="3">
        <text>[protein]-L-glutamate 5-O-methyl ester + H2O = L-glutamyl-[protein] + methanol + H(+)</text>
        <dbReference type="Rhea" id="RHEA:23236"/>
        <dbReference type="Rhea" id="RHEA-COMP:10208"/>
        <dbReference type="Rhea" id="RHEA-COMP:10311"/>
        <dbReference type="ChEBI" id="CHEBI:15377"/>
        <dbReference type="ChEBI" id="CHEBI:15378"/>
        <dbReference type="ChEBI" id="CHEBI:17790"/>
        <dbReference type="ChEBI" id="CHEBI:29973"/>
        <dbReference type="ChEBI" id="CHEBI:82795"/>
        <dbReference type="EC" id="3.1.1.61"/>
    </reaction>
</comment>
<dbReference type="EC" id="3.1.1.61" evidence="2"/>
<evidence type="ECO:0000313" key="7">
    <source>
        <dbReference type="Proteomes" id="UP000494249"/>
    </source>
</evidence>
<dbReference type="Pfam" id="PF01339">
    <property type="entry name" value="CheB_methylest"/>
    <property type="match status" value="1"/>
</dbReference>
<evidence type="ECO:0000256" key="4">
    <source>
        <dbReference type="PROSITE-ProRule" id="PRU00050"/>
    </source>
</evidence>
<evidence type="ECO:0000256" key="2">
    <source>
        <dbReference type="ARBA" id="ARBA00039140"/>
    </source>
</evidence>
<evidence type="ECO:0000313" key="6">
    <source>
        <dbReference type="EMBL" id="CAB3638472.1"/>
    </source>
</evidence>